<dbReference type="OrthoDB" id="5805335at2759"/>
<evidence type="ECO:0000256" key="1">
    <source>
        <dbReference type="SAM" id="Phobius"/>
    </source>
</evidence>
<proteinExistence type="predicted"/>
<organism evidence="2 3">
    <name type="scientific">Oesophagostomum dentatum</name>
    <name type="common">Nodular worm</name>
    <dbReference type="NCBI Taxonomy" id="61180"/>
    <lineage>
        <taxon>Eukaryota</taxon>
        <taxon>Metazoa</taxon>
        <taxon>Ecdysozoa</taxon>
        <taxon>Nematoda</taxon>
        <taxon>Chromadorea</taxon>
        <taxon>Rhabditida</taxon>
        <taxon>Rhabditina</taxon>
        <taxon>Rhabditomorpha</taxon>
        <taxon>Strongyloidea</taxon>
        <taxon>Strongylidae</taxon>
        <taxon>Oesophagostomum</taxon>
    </lineage>
</organism>
<keyword evidence="1" id="KW-0472">Membrane</keyword>
<keyword evidence="3" id="KW-1185">Reference proteome</keyword>
<evidence type="ECO:0000313" key="3">
    <source>
        <dbReference type="Proteomes" id="UP000053660"/>
    </source>
</evidence>
<protein>
    <submittedName>
        <fullName evidence="2">Uncharacterized protein</fullName>
    </submittedName>
</protein>
<keyword evidence="1" id="KW-0812">Transmembrane</keyword>
<dbReference type="InterPro" id="IPR019422">
    <property type="entry name" value="7TM_GPCR_serpentine_rcpt_Srh"/>
</dbReference>
<dbReference type="EMBL" id="KN604748">
    <property type="protein sequence ID" value="KHJ79496.1"/>
    <property type="molecule type" value="Genomic_DNA"/>
</dbReference>
<name>A0A0B1S6H8_OESDE</name>
<feature type="transmembrane region" description="Helical" evidence="1">
    <location>
        <begin position="6"/>
        <end position="24"/>
    </location>
</feature>
<reference evidence="2 3" key="1">
    <citation type="submission" date="2014-03" db="EMBL/GenBank/DDBJ databases">
        <title>Draft genome of the hookworm Oesophagostomum dentatum.</title>
        <authorList>
            <person name="Mitreva M."/>
        </authorList>
    </citation>
    <scope>NUCLEOTIDE SEQUENCE [LARGE SCALE GENOMIC DNA]</scope>
    <source>
        <strain evidence="2 3">OD-Hann</strain>
    </source>
</reference>
<dbReference type="Pfam" id="PF10318">
    <property type="entry name" value="7TM_GPCR_Srh"/>
    <property type="match status" value="1"/>
</dbReference>
<dbReference type="Proteomes" id="UP000053660">
    <property type="component" value="Unassembled WGS sequence"/>
</dbReference>
<dbReference type="AlphaFoldDB" id="A0A0B1S6H8"/>
<evidence type="ECO:0000313" key="2">
    <source>
        <dbReference type="EMBL" id="KHJ79496.1"/>
    </source>
</evidence>
<keyword evidence="1" id="KW-1133">Transmembrane helix</keyword>
<gene>
    <name evidence="2" type="ORF">OESDEN_20855</name>
</gene>
<accession>A0A0B1S6H8</accession>
<sequence>MASILGSFAGIVQVFMIWISFYFLRNSSHMSQRTKLMQKRYLTFLCIQVSIPISTFLTPILVLVTMLGSSTHFSQGCNWKPQKSAASISAEPNMVRAAFRGGTTS</sequence>
<feature type="transmembrane region" description="Helical" evidence="1">
    <location>
        <begin position="45"/>
        <end position="68"/>
    </location>
</feature>